<evidence type="ECO:0000313" key="2">
    <source>
        <dbReference type="Proteomes" id="UP000032142"/>
    </source>
</evidence>
<protein>
    <submittedName>
        <fullName evidence="1">Protein STRUBBELIG-like protein</fullName>
    </submittedName>
</protein>
<dbReference type="EMBL" id="KN406660">
    <property type="protein sequence ID" value="KHG16660.1"/>
    <property type="molecule type" value="Genomic_DNA"/>
</dbReference>
<reference evidence="2" key="1">
    <citation type="submission" date="2014-09" db="EMBL/GenBank/DDBJ databases">
        <authorList>
            <person name="Mudge J."/>
            <person name="Ramaraj T."/>
            <person name="Lindquist I.E."/>
            <person name="Bharti A.K."/>
            <person name="Sundararajan A."/>
            <person name="Cameron C.T."/>
            <person name="Woodward J.E."/>
            <person name="May G.D."/>
            <person name="Brubaker C."/>
            <person name="Broadhvest J."/>
            <person name="Wilkins T.A."/>
        </authorList>
    </citation>
    <scope>NUCLEOTIDE SEQUENCE</scope>
    <source>
        <strain evidence="2">cv. AKA8401</strain>
    </source>
</reference>
<accession>A0A0B0NUX0</accession>
<dbReference type="Proteomes" id="UP000032142">
    <property type="component" value="Unassembled WGS sequence"/>
</dbReference>
<keyword evidence="2" id="KW-1185">Reference proteome</keyword>
<gene>
    <name evidence="1" type="ORF">F383_20735</name>
</gene>
<name>A0A0B0NUX0_GOSAR</name>
<organism evidence="1 2">
    <name type="scientific">Gossypium arboreum</name>
    <name type="common">Tree cotton</name>
    <name type="synonym">Gossypium nanking</name>
    <dbReference type="NCBI Taxonomy" id="29729"/>
    <lineage>
        <taxon>Eukaryota</taxon>
        <taxon>Viridiplantae</taxon>
        <taxon>Streptophyta</taxon>
        <taxon>Embryophyta</taxon>
        <taxon>Tracheophyta</taxon>
        <taxon>Spermatophyta</taxon>
        <taxon>Magnoliopsida</taxon>
        <taxon>eudicotyledons</taxon>
        <taxon>Gunneridae</taxon>
        <taxon>Pentapetalae</taxon>
        <taxon>rosids</taxon>
        <taxon>malvids</taxon>
        <taxon>Malvales</taxon>
        <taxon>Malvaceae</taxon>
        <taxon>Malvoideae</taxon>
        <taxon>Gossypium</taxon>
    </lineage>
</organism>
<dbReference type="AlphaFoldDB" id="A0A0B0NUX0"/>
<sequence>MWKVKRSKLYSLVSSNARNKLTLPYINMQEI</sequence>
<evidence type="ECO:0000313" key="1">
    <source>
        <dbReference type="EMBL" id="KHG16660.1"/>
    </source>
</evidence>
<proteinExistence type="predicted"/>